<dbReference type="EMBL" id="LGRX02018379">
    <property type="protein sequence ID" value="KAK3259901.1"/>
    <property type="molecule type" value="Genomic_DNA"/>
</dbReference>
<dbReference type="GO" id="GO:0031490">
    <property type="term" value="F:chromatin DNA binding"/>
    <property type="evidence" value="ECO:0007669"/>
    <property type="project" value="TreeGrafter"/>
</dbReference>
<dbReference type="GO" id="GO:0042393">
    <property type="term" value="F:histone binding"/>
    <property type="evidence" value="ECO:0007669"/>
    <property type="project" value="TreeGrafter"/>
</dbReference>
<keyword evidence="6" id="KW-1185">Reference proteome</keyword>
<organism evidence="5 6">
    <name type="scientific">Cymbomonas tetramitiformis</name>
    <dbReference type="NCBI Taxonomy" id="36881"/>
    <lineage>
        <taxon>Eukaryota</taxon>
        <taxon>Viridiplantae</taxon>
        <taxon>Chlorophyta</taxon>
        <taxon>Pyramimonadophyceae</taxon>
        <taxon>Pyramimonadales</taxon>
        <taxon>Pyramimonadaceae</taxon>
        <taxon>Cymbomonas</taxon>
    </lineage>
</organism>
<comment type="similarity">
    <text evidence="1">Belongs to the SBNO family.</text>
</comment>
<dbReference type="InterPro" id="IPR026741">
    <property type="entry name" value="SNO"/>
</dbReference>
<dbReference type="GO" id="GO:0006355">
    <property type="term" value="P:regulation of DNA-templated transcription"/>
    <property type="evidence" value="ECO:0007669"/>
    <property type="project" value="InterPro"/>
</dbReference>
<dbReference type="Pfam" id="PF13871">
    <property type="entry name" value="Helicase_C_4"/>
    <property type="match status" value="1"/>
</dbReference>
<evidence type="ECO:0000256" key="1">
    <source>
        <dbReference type="ARBA" id="ARBA00006992"/>
    </source>
</evidence>
<evidence type="ECO:0000259" key="3">
    <source>
        <dbReference type="Pfam" id="PF13871"/>
    </source>
</evidence>
<name>A0AAE0FHF0_9CHLO</name>
<dbReference type="PANTHER" id="PTHR12706:SF30">
    <property type="entry name" value="PROTEIN STRAWBERRY NOTCH-RELATED"/>
    <property type="match status" value="1"/>
</dbReference>
<evidence type="ECO:0000256" key="2">
    <source>
        <dbReference type="SAM" id="MobiDB-lite"/>
    </source>
</evidence>
<dbReference type="GO" id="GO:0005634">
    <property type="term" value="C:nucleus"/>
    <property type="evidence" value="ECO:0007669"/>
    <property type="project" value="TreeGrafter"/>
</dbReference>
<feature type="domain" description="Strawberry notch helicase C" evidence="3">
    <location>
        <begin position="20"/>
        <end position="251"/>
    </location>
</feature>
<feature type="domain" description="SBNO alpha/beta" evidence="4">
    <location>
        <begin position="288"/>
        <end position="394"/>
    </location>
</feature>
<sequence>MLGVDLRRQGDGSGGDGTNNNVASDKLNLKERDDFMQGFKLVAIISEAASTGISLQADKRVANRRRRVHITAELPWSAEKAIQQMGRTHRSNQRSAPEYKLVVTDCAGEWRFAASVAKRLQCLGALRGDRRAASASDLSAYDLDTKMGHKALEAMYAQLAQAERGGAAATMSVLVPAAGASPALRVSYLQLAAALRHMELLGEKAEVKRFLNRLLGLPVVMQSAGMALFQQKLAEVILAAKARGQYDEGVLAVKGSSITAARPAMYLQVGHQENAQMRLHSLKVDRGLSWTMALARLREAQSVAGGSPHNGFWRMRSAWIGSGTQLIALATKVTEYSYLLHRPWGSTTRMSLSDLQAKYCLVRSEIEAEQCWTAFYTASAAHCLHGAKGRDCRLEIDMVVDTGPCVVVVQGVAVCWPARW</sequence>
<evidence type="ECO:0000259" key="4">
    <source>
        <dbReference type="Pfam" id="PF25373"/>
    </source>
</evidence>
<dbReference type="InterPro" id="IPR027417">
    <property type="entry name" value="P-loop_NTPase"/>
</dbReference>
<feature type="region of interest" description="Disordered" evidence="2">
    <location>
        <begin position="1"/>
        <end position="25"/>
    </location>
</feature>
<dbReference type="Proteomes" id="UP001190700">
    <property type="component" value="Unassembled WGS sequence"/>
</dbReference>
<evidence type="ECO:0000313" key="6">
    <source>
        <dbReference type="Proteomes" id="UP001190700"/>
    </source>
</evidence>
<dbReference type="Gene3D" id="3.40.50.300">
    <property type="entry name" value="P-loop containing nucleotide triphosphate hydrolases"/>
    <property type="match status" value="1"/>
</dbReference>
<dbReference type="AlphaFoldDB" id="A0AAE0FHF0"/>
<feature type="compositionally biased region" description="Basic and acidic residues" evidence="2">
    <location>
        <begin position="1"/>
        <end position="10"/>
    </location>
</feature>
<protein>
    <recommendedName>
        <fullName evidence="7">Strawberry notch helicase C domain-containing protein</fullName>
    </recommendedName>
</protein>
<evidence type="ECO:0000313" key="5">
    <source>
        <dbReference type="EMBL" id="KAK3259901.1"/>
    </source>
</evidence>
<proteinExistence type="inferred from homology"/>
<reference evidence="5 6" key="1">
    <citation type="journal article" date="2015" name="Genome Biol. Evol.">
        <title>Comparative Genomics of a Bacterivorous Green Alga Reveals Evolutionary Causalities and Consequences of Phago-Mixotrophic Mode of Nutrition.</title>
        <authorList>
            <person name="Burns J.A."/>
            <person name="Paasch A."/>
            <person name="Narechania A."/>
            <person name="Kim E."/>
        </authorList>
    </citation>
    <scope>NUCLEOTIDE SEQUENCE [LARGE SCALE GENOMIC DNA]</scope>
    <source>
        <strain evidence="5 6">PLY_AMNH</strain>
    </source>
</reference>
<dbReference type="Pfam" id="PF25373">
    <property type="entry name" value="SBNO"/>
    <property type="match status" value="1"/>
</dbReference>
<dbReference type="InterPro" id="IPR026937">
    <property type="entry name" value="SBNO_Helicase_C_dom"/>
</dbReference>
<dbReference type="InterPro" id="IPR057332">
    <property type="entry name" value="SBNO_a/b_dom"/>
</dbReference>
<dbReference type="SUPFAM" id="SSF52540">
    <property type="entry name" value="P-loop containing nucleoside triphosphate hydrolases"/>
    <property type="match status" value="1"/>
</dbReference>
<dbReference type="PANTHER" id="PTHR12706">
    <property type="entry name" value="STRAWBERRY NOTCH-RELATED"/>
    <property type="match status" value="1"/>
</dbReference>
<comment type="caution">
    <text evidence="5">The sequence shown here is derived from an EMBL/GenBank/DDBJ whole genome shotgun (WGS) entry which is preliminary data.</text>
</comment>
<gene>
    <name evidence="5" type="ORF">CYMTET_31119</name>
</gene>
<accession>A0AAE0FHF0</accession>
<evidence type="ECO:0008006" key="7">
    <source>
        <dbReference type="Google" id="ProtNLM"/>
    </source>
</evidence>